<accession>A0A9Q3U8B7</accession>
<evidence type="ECO:0000313" key="1">
    <source>
        <dbReference type="EMBL" id="MCC3804078.1"/>
    </source>
</evidence>
<proteinExistence type="predicted"/>
<dbReference type="Proteomes" id="UP000726777">
    <property type="component" value="Unassembled WGS sequence"/>
</dbReference>
<dbReference type="AlphaFoldDB" id="A0A9Q3U8B7"/>
<organism evidence="1 2">
    <name type="scientific">Vibrio parahaemolyticus</name>
    <dbReference type="NCBI Taxonomy" id="670"/>
    <lineage>
        <taxon>Bacteria</taxon>
        <taxon>Pseudomonadati</taxon>
        <taxon>Pseudomonadota</taxon>
        <taxon>Gammaproteobacteria</taxon>
        <taxon>Vibrionales</taxon>
        <taxon>Vibrionaceae</taxon>
        <taxon>Vibrio</taxon>
    </lineage>
</organism>
<gene>
    <name evidence="1" type="ORF">IB292_03395</name>
</gene>
<dbReference type="RefSeq" id="WP_228085748.1">
    <property type="nucleotide sequence ID" value="NZ_JACVHL010000002.1"/>
</dbReference>
<protein>
    <submittedName>
        <fullName evidence="1">Uncharacterized protein</fullName>
    </submittedName>
</protein>
<name>A0A9Q3U8B7_VIBPH</name>
<sequence>MTQNSNHLTQEETCDLSADPSLVSNAVLINIPEQWAVDECVKRDVLHSSINGFGINIGKESINDASMLLMHHYINYKTYDLSMGNGYGLVEWLRTEAYEAAIHGELITLERDVCQFQVKYRSMFWTFGGFTASTRELYEQGEDLFVRNLTLLGIKVSQTEDVVYQHTHKESGVMISIHILNRLSTRALNVFIEQGLMVGQNICQFIMTALSKAKVIEHLGAHRFKLSYHGLKFVATDDGSERKLITVLS</sequence>
<comment type="caution">
    <text evidence="1">The sequence shown here is derived from an EMBL/GenBank/DDBJ whole genome shotgun (WGS) entry which is preliminary data.</text>
</comment>
<dbReference type="EMBL" id="JACVHL010000002">
    <property type="protein sequence ID" value="MCC3804078.1"/>
    <property type="molecule type" value="Genomic_DNA"/>
</dbReference>
<reference evidence="1" key="1">
    <citation type="submission" date="2020-09" db="EMBL/GenBank/DDBJ databases">
        <title>Genome sequence of Vibrio parahaemolyticus isolates.</title>
        <authorList>
            <person name="Hammerl J.A."/>
            <person name="Strauch E."/>
        </authorList>
    </citation>
    <scope>NUCLEOTIDE SEQUENCE</scope>
    <source>
        <strain evidence="1">17-VB00146</strain>
    </source>
</reference>
<evidence type="ECO:0000313" key="2">
    <source>
        <dbReference type="Proteomes" id="UP000726777"/>
    </source>
</evidence>